<proteinExistence type="predicted"/>
<protein>
    <submittedName>
        <fullName evidence="1">Uncharacterized protein</fullName>
    </submittedName>
</protein>
<dbReference type="SUPFAM" id="SSF56801">
    <property type="entry name" value="Acetyl-CoA synthetase-like"/>
    <property type="match status" value="1"/>
</dbReference>
<name>A0A2V0PSD6_9CHLO</name>
<feature type="non-terminal residue" evidence="1">
    <location>
        <position position="1"/>
    </location>
</feature>
<dbReference type="InParanoid" id="A0A2V0PSD6"/>
<sequence>GEYIAVEKLEGSYLKAAPVEQIWVYGDSFKAKLVAVVVPKKRALEGWAAGAGKSGSFEELCADPAAAAWVVEALGATAKEDRLKGFERVAAVHLEPHAFSVEEELVTPTFKLKRPQLKKKYLPQIERLYAELEAAAPRGEERGG</sequence>
<keyword evidence="2" id="KW-1185">Reference proteome</keyword>
<comment type="caution">
    <text evidence="1">The sequence shown here is derived from an EMBL/GenBank/DDBJ whole genome shotgun (WGS) entry which is preliminary data.</text>
</comment>
<dbReference type="EMBL" id="BDRX01000236">
    <property type="protein sequence ID" value="GBG00518.1"/>
    <property type="molecule type" value="Genomic_DNA"/>
</dbReference>
<dbReference type="STRING" id="307507.A0A2V0PSD6"/>
<dbReference type="PANTHER" id="PTHR43272">
    <property type="entry name" value="LONG-CHAIN-FATTY-ACID--COA LIGASE"/>
    <property type="match status" value="1"/>
</dbReference>
<dbReference type="OrthoDB" id="1700726at2759"/>
<evidence type="ECO:0000313" key="2">
    <source>
        <dbReference type="Proteomes" id="UP000247498"/>
    </source>
</evidence>
<dbReference type="GO" id="GO:0005783">
    <property type="term" value="C:endoplasmic reticulum"/>
    <property type="evidence" value="ECO:0007669"/>
    <property type="project" value="TreeGrafter"/>
</dbReference>
<dbReference type="GO" id="GO:0004467">
    <property type="term" value="F:long-chain fatty acid-CoA ligase activity"/>
    <property type="evidence" value="ECO:0007669"/>
    <property type="project" value="TreeGrafter"/>
</dbReference>
<dbReference type="GO" id="GO:0016020">
    <property type="term" value="C:membrane"/>
    <property type="evidence" value="ECO:0007669"/>
    <property type="project" value="TreeGrafter"/>
</dbReference>
<dbReference type="AlphaFoldDB" id="A0A2V0PSD6"/>
<gene>
    <name evidence="1" type="ORF">Rsub_13195</name>
</gene>
<accession>A0A2V0PSD6</accession>
<organism evidence="1 2">
    <name type="scientific">Raphidocelis subcapitata</name>
    <dbReference type="NCBI Taxonomy" id="307507"/>
    <lineage>
        <taxon>Eukaryota</taxon>
        <taxon>Viridiplantae</taxon>
        <taxon>Chlorophyta</taxon>
        <taxon>core chlorophytes</taxon>
        <taxon>Chlorophyceae</taxon>
        <taxon>CS clade</taxon>
        <taxon>Sphaeropleales</taxon>
        <taxon>Selenastraceae</taxon>
        <taxon>Raphidocelis</taxon>
    </lineage>
</organism>
<dbReference type="PANTHER" id="PTHR43272:SF3">
    <property type="entry name" value="LONG CHAIN ACYL-COA SYNTHETASE 4"/>
    <property type="match status" value="1"/>
</dbReference>
<dbReference type="Proteomes" id="UP000247498">
    <property type="component" value="Unassembled WGS sequence"/>
</dbReference>
<evidence type="ECO:0000313" key="1">
    <source>
        <dbReference type="EMBL" id="GBG00518.1"/>
    </source>
</evidence>
<reference evidence="1 2" key="1">
    <citation type="journal article" date="2018" name="Sci. Rep.">
        <title>Raphidocelis subcapitata (=Pseudokirchneriella subcapitata) provides an insight into genome evolution and environmental adaptations in the Sphaeropleales.</title>
        <authorList>
            <person name="Suzuki S."/>
            <person name="Yamaguchi H."/>
            <person name="Nakajima N."/>
            <person name="Kawachi M."/>
        </authorList>
    </citation>
    <scope>NUCLEOTIDE SEQUENCE [LARGE SCALE GENOMIC DNA]</scope>
    <source>
        <strain evidence="1 2">NIES-35</strain>
    </source>
</reference>